<dbReference type="Proteomes" id="UP000886005">
    <property type="component" value="Unassembled WGS sequence"/>
</dbReference>
<proteinExistence type="predicted"/>
<accession>A0A7V1LN58</accession>
<dbReference type="AlphaFoldDB" id="A0A7V1LN58"/>
<dbReference type="GO" id="GO:0016020">
    <property type="term" value="C:membrane"/>
    <property type="evidence" value="ECO:0007669"/>
    <property type="project" value="TreeGrafter"/>
</dbReference>
<dbReference type="InterPro" id="IPR000639">
    <property type="entry name" value="Epox_hydrolase-like"/>
</dbReference>
<dbReference type="Gene3D" id="3.40.50.1820">
    <property type="entry name" value="alpha/beta hydrolase"/>
    <property type="match status" value="1"/>
</dbReference>
<dbReference type="InterPro" id="IPR050266">
    <property type="entry name" value="AB_hydrolase_sf"/>
</dbReference>
<feature type="domain" description="AB hydrolase-1" evidence="1">
    <location>
        <begin position="61"/>
        <end position="303"/>
    </location>
</feature>
<keyword evidence="2" id="KW-0378">Hydrolase</keyword>
<dbReference type="PRINTS" id="PR00111">
    <property type="entry name" value="ABHYDROLASE"/>
</dbReference>
<comment type="caution">
    <text evidence="2">The sequence shown here is derived from an EMBL/GenBank/DDBJ whole genome shotgun (WGS) entry which is preliminary data.</text>
</comment>
<dbReference type="GO" id="GO:0016787">
    <property type="term" value="F:hydrolase activity"/>
    <property type="evidence" value="ECO:0007669"/>
    <property type="project" value="UniProtKB-KW"/>
</dbReference>
<dbReference type="InterPro" id="IPR029058">
    <property type="entry name" value="AB_hydrolase_fold"/>
</dbReference>
<evidence type="ECO:0000259" key="1">
    <source>
        <dbReference type="Pfam" id="PF00561"/>
    </source>
</evidence>
<sequence>MFFIRLANGRDLIILSAYGQEALSMSPRLNKYTTTIKRTVFPIGGGGLSFLYTDKGFEQKVVLLHGIPASSELWRDTMIEMSREPLDLYAPDLPGYGATRFPLTDDFSLSGAADKLAWWVEHHLKQPVWLVGHDLGGAVAQIMAVRYPQWVERLTLVNSPFDRSWPVWPVRVFRLVARLGLFSWVARHNLVVNPYTRRKLRQGFYRSNSFSAEKIHHVFWRHKLDINGGAEQFARHLLALDNRQTAALLPALKKLAMPVQLVWGMRDHYQPWPRVGAKLARALPSPKIHFLEDCGHYLPLEAPGEVAALLTEWNLALKV</sequence>
<gene>
    <name evidence="2" type="ORF">ENJ10_10355</name>
</gene>
<dbReference type="EMBL" id="DRLD01000281">
    <property type="protein sequence ID" value="HED11079.1"/>
    <property type="molecule type" value="Genomic_DNA"/>
</dbReference>
<dbReference type="PANTHER" id="PTHR43798">
    <property type="entry name" value="MONOACYLGLYCEROL LIPASE"/>
    <property type="match status" value="1"/>
</dbReference>
<dbReference type="SUPFAM" id="SSF53474">
    <property type="entry name" value="alpha/beta-Hydrolases"/>
    <property type="match status" value="1"/>
</dbReference>
<protein>
    <submittedName>
        <fullName evidence="2">Alpha/beta hydrolase</fullName>
    </submittedName>
</protein>
<organism evidence="2">
    <name type="scientific">Caldithrix abyssi</name>
    <dbReference type="NCBI Taxonomy" id="187145"/>
    <lineage>
        <taxon>Bacteria</taxon>
        <taxon>Pseudomonadati</taxon>
        <taxon>Calditrichota</taxon>
        <taxon>Calditrichia</taxon>
        <taxon>Calditrichales</taxon>
        <taxon>Calditrichaceae</taxon>
        <taxon>Caldithrix</taxon>
    </lineage>
</organism>
<dbReference type="Pfam" id="PF00561">
    <property type="entry name" value="Abhydrolase_1"/>
    <property type="match status" value="1"/>
</dbReference>
<evidence type="ECO:0000313" key="2">
    <source>
        <dbReference type="EMBL" id="HED11079.1"/>
    </source>
</evidence>
<reference evidence="2" key="1">
    <citation type="journal article" date="2020" name="mSystems">
        <title>Genome- and Community-Level Interaction Insights into Carbon Utilization and Element Cycling Functions of Hydrothermarchaeota in Hydrothermal Sediment.</title>
        <authorList>
            <person name="Zhou Z."/>
            <person name="Liu Y."/>
            <person name="Xu W."/>
            <person name="Pan J."/>
            <person name="Luo Z.H."/>
            <person name="Li M."/>
        </authorList>
    </citation>
    <scope>NUCLEOTIDE SEQUENCE [LARGE SCALE GENOMIC DNA]</scope>
    <source>
        <strain evidence="2">HyVt-456</strain>
    </source>
</reference>
<dbReference type="InterPro" id="IPR000073">
    <property type="entry name" value="AB_hydrolase_1"/>
</dbReference>
<dbReference type="PANTHER" id="PTHR43798:SF33">
    <property type="entry name" value="HYDROLASE, PUTATIVE (AFU_ORTHOLOGUE AFUA_2G14860)-RELATED"/>
    <property type="match status" value="1"/>
</dbReference>
<dbReference type="PRINTS" id="PR00412">
    <property type="entry name" value="EPOXHYDRLASE"/>
</dbReference>
<name>A0A7V1LN58_CALAY</name>